<dbReference type="EMBL" id="CAJGYO010000006">
    <property type="protein sequence ID" value="CAD6238467.1"/>
    <property type="molecule type" value="Genomic_DNA"/>
</dbReference>
<dbReference type="InterPro" id="IPR039657">
    <property type="entry name" value="Dimethylallyltransferase"/>
</dbReference>
<dbReference type="GO" id="GO:0005524">
    <property type="term" value="F:ATP binding"/>
    <property type="evidence" value="ECO:0007669"/>
    <property type="project" value="UniProtKB-KW"/>
</dbReference>
<dbReference type="SUPFAM" id="SSF52540">
    <property type="entry name" value="P-loop containing nucleoside triphosphate hydrolases"/>
    <property type="match status" value="1"/>
</dbReference>
<gene>
    <name evidence="11" type="ORF">NCGR_LOCUS25700</name>
</gene>
<evidence type="ECO:0000256" key="8">
    <source>
        <dbReference type="ARBA" id="ARBA00052386"/>
    </source>
</evidence>
<dbReference type="GO" id="GO:0006400">
    <property type="term" value="P:tRNA modification"/>
    <property type="evidence" value="ECO:0007669"/>
    <property type="project" value="TreeGrafter"/>
</dbReference>
<keyword evidence="4" id="KW-0547">Nucleotide-binding</keyword>
<dbReference type="HAMAP" id="MF_00185">
    <property type="entry name" value="IPP_trans"/>
    <property type="match status" value="1"/>
</dbReference>
<evidence type="ECO:0000313" key="12">
    <source>
        <dbReference type="Proteomes" id="UP000604825"/>
    </source>
</evidence>
<dbReference type="Proteomes" id="UP000604825">
    <property type="component" value="Unassembled WGS sequence"/>
</dbReference>
<evidence type="ECO:0000256" key="5">
    <source>
        <dbReference type="ARBA" id="ARBA00022840"/>
    </source>
</evidence>
<dbReference type="AlphaFoldDB" id="A0A811P1A8"/>
<dbReference type="GO" id="GO:0005739">
    <property type="term" value="C:mitochondrion"/>
    <property type="evidence" value="ECO:0007669"/>
    <property type="project" value="TreeGrafter"/>
</dbReference>
<evidence type="ECO:0000256" key="1">
    <source>
        <dbReference type="ARBA" id="ARBA00005842"/>
    </source>
</evidence>
<protein>
    <recommendedName>
        <fullName evidence="10">adenylate dimethylallyltransferase (ADP/ATP-dependent)</fullName>
        <ecNumber evidence="10">2.5.1.112</ecNumber>
    </recommendedName>
</protein>
<dbReference type="GO" id="GO:0009824">
    <property type="term" value="F:AMP dimethylallyltransferase activity"/>
    <property type="evidence" value="ECO:0007669"/>
    <property type="project" value="UniProtKB-ARBA"/>
</dbReference>
<dbReference type="EC" id="2.5.1.112" evidence="10"/>
<sequence>MAGVNDGATASGGSSKAKVVVVMGATATGKSKLAVDLALRFGGEVINSDKIQVHDGLDVVTNKATAAERRGVPHHLIGGVSPDADYTTADFCRDATRAVESILERRRVPIIAGGSNRYLEALLDGGGEPAAAGGFRRRYECCFLWVDSDLVVLDRYIADRVDCMMEQGLVREVRALFRHEDADYSRGIRRAIGVPEMDGYFRIEAAGALDGDDELRARLLAAAVDEIKTNTCVLARRQLDKIHRLHGLRGWSDIHRLDVTQVLELKVRDARNTNAQSAAWETDVVSPAARIVGTFLPAVNNGVVEGARDNGKDRFFLTPKEVAAPGVCTATEWFGQQLNMAVMSPSRGFVGLGSAAAAV</sequence>
<comment type="similarity">
    <text evidence="1">Belongs to the IPP transferase family.</text>
</comment>
<dbReference type="OrthoDB" id="775260at2759"/>
<dbReference type="Gene3D" id="1.10.287.890">
    <property type="entry name" value="Crystal structure of tRNA isopentenylpyrophosphate transferase (bh2366) domain"/>
    <property type="match status" value="1"/>
</dbReference>
<keyword evidence="5" id="KW-0067">ATP-binding</keyword>
<evidence type="ECO:0000256" key="2">
    <source>
        <dbReference type="ARBA" id="ARBA00022679"/>
    </source>
</evidence>
<evidence type="ECO:0000313" key="11">
    <source>
        <dbReference type="EMBL" id="CAD6238467.1"/>
    </source>
</evidence>
<comment type="function">
    <text evidence="9">Involved in cytokinin biosynthesis. Catalyzes the transfer of an isopentenyl group from dimethylallyl diphosphate (DMAPP) to ATP and ADP.</text>
</comment>
<comment type="catalytic activity">
    <reaction evidence="8">
        <text>dimethylallyl diphosphate + ADP = N(6)-(dimethylallyl)adenosine 5'-diphosphate + diphosphate</text>
        <dbReference type="Rhea" id="RHEA:36327"/>
        <dbReference type="ChEBI" id="CHEBI:33019"/>
        <dbReference type="ChEBI" id="CHEBI:57623"/>
        <dbReference type="ChEBI" id="CHEBI:73533"/>
        <dbReference type="ChEBI" id="CHEBI:456216"/>
        <dbReference type="EC" id="2.5.1.112"/>
    </reaction>
</comment>
<keyword evidence="6" id="KW-0809">Transit peptide</keyword>
<dbReference type="InterPro" id="IPR018022">
    <property type="entry name" value="IPT"/>
</dbReference>
<dbReference type="FunFam" id="1.10.287.890:FF:000002">
    <property type="entry name" value="Adenylate isopentenyltransferase 5, chloroplastic"/>
    <property type="match status" value="1"/>
</dbReference>
<dbReference type="PANTHER" id="PTHR11088">
    <property type="entry name" value="TRNA DIMETHYLALLYLTRANSFERASE"/>
    <property type="match status" value="1"/>
</dbReference>
<evidence type="ECO:0000256" key="4">
    <source>
        <dbReference type="ARBA" id="ARBA00022741"/>
    </source>
</evidence>
<evidence type="ECO:0000256" key="7">
    <source>
        <dbReference type="ARBA" id="ARBA00051744"/>
    </source>
</evidence>
<dbReference type="GO" id="GO:0009691">
    <property type="term" value="P:cytokinin biosynthetic process"/>
    <property type="evidence" value="ECO:0007669"/>
    <property type="project" value="UniProtKB-KW"/>
</dbReference>
<reference evidence="11" key="1">
    <citation type="submission" date="2020-10" db="EMBL/GenBank/DDBJ databases">
        <authorList>
            <person name="Han B."/>
            <person name="Lu T."/>
            <person name="Zhao Q."/>
            <person name="Huang X."/>
            <person name="Zhao Y."/>
        </authorList>
    </citation>
    <scope>NUCLEOTIDE SEQUENCE</scope>
</reference>
<keyword evidence="12" id="KW-1185">Reference proteome</keyword>
<evidence type="ECO:0000256" key="9">
    <source>
        <dbReference type="ARBA" id="ARBA00055191"/>
    </source>
</evidence>
<dbReference type="GO" id="GO:0052381">
    <property type="term" value="F:tRNA dimethylallyltransferase activity"/>
    <property type="evidence" value="ECO:0007669"/>
    <property type="project" value="InterPro"/>
</dbReference>
<dbReference type="Gene3D" id="3.40.50.300">
    <property type="entry name" value="P-loop containing nucleotide triphosphate hydrolases"/>
    <property type="match status" value="1"/>
</dbReference>
<organism evidence="11 12">
    <name type="scientific">Miscanthus lutarioriparius</name>
    <dbReference type="NCBI Taxonomy" id="422564"/>
    <lineage>
        <taxon>Eukaryota</taxon>
        <taxon>Viridiplantae</taxon>
        <taxon>Streptophyta</taxon>
        <taxon>Embryophyta</taxon>
        <taxon>Tracheophyta</taxon>
        <taxon>Spermatophyta</taxon>
        <taxon>Magnoliopsida</taxon>
        <taxon>Liliopsida</taxon>
        <taxon>Poales</taxon>
        <taxon>Poaceae</taxon>
        <taxon>PACMAD clade</taxon>
        <taxon>Panicoideae</taxon>
        <taxon>Andropogonodae</taxon>
        <taxon>Andropogoneae</taxon>
        <taxon>Saccharinae</taxon>
        <taxon>Miscanthus</taxon>
    </lineage>
</organism>
<keyword evidence="3" id="KW-0203">Cytokinin biosynthesis</keyword>
<accession>A0A811P1A8</accession>
<evidence type="ECO:0000256" key="6">
    <source>
        <dbReference type="ARBA" id="ARBA00022946"/>
    </source>
</evidence>
<dbReference type="InterPro" id="IPR027417">
    <property type="entry name" value="P-loop_NTPase"/>
</dbReference>
<comment type="catalytic activity">
    <reaction evidence="7">
        <text>dimethylallyl diphosphate + ATP = N(6)-(dimethylallyl)adenosine 5'-triphosphate + diphosphate</text>
        <dbReference type="Rhea" id="RHEA:36331"/>
        <dbReference type="ChEBI" id="CHEBI:30616"/>
        <dbReference type="ChEBI" id="CHEBI:33019"/>
        <dbReference type="ChEBI" id="CHEBI:57623"/>
        <dbReference type="ChEBI" id="CHEBI:73532"/>
        <dbReference type="EC" id="2.5.1.112"/>
    </reaction>
</comment>
<proteinExistence type="inferred from homology"/>
<comment type="caution">
    <text evidence="11">The sequence shown here is derived from an EMBL/GenBank/DDBJ whole genome shotgun (WGS) entry which is preliminary data.</text>
</comment>
<dbReference type="PANTHER" id="PTHR11088:SF74">
    <property type="entry name" value="ADENYLATE ISOPENTENYLTRANSFERASE 5, CHLOROPLASTIC"/>
    <property type="match status" value="1"/>
</dbReference>
<evidence type="ECO:0000256" key="3">
    <source>
        <dbReference type="ARBA" id="ARBA00022712"/>
    </source>
</evidence>
<name>A0A811P1A8_9POAL</name>
<dbReference type="Pfam" id="PF01715">
    <property type="entry name" value="IPPT"/>
    <property type="match status" value="2"/>
</dbReference>
<dbReference type="GO" id="GO:0052622">
    <property type="term" value="F:ATP/ADP dimethylallyltransferase activity"/>
    <property type="evidence" value="ECO:0007669"/>
    <property type="project" value="UniProtKB-EC"/>
</dbReference>
<keyword evidence="2" id="KW-0808">Transferase</keyword>
<evidence type="ECO:0000256" key="10">
    <source>
        <dbReference type="ARBA" id="ARBA00066838"/>
    </source>
</evidence>